<feature type="compositionally biased region" description="Basic residues" evidence="1">
    <location>
        <begin position="37"/>
        <end position="50"/>
    </location>
</feature>
<dbReference type="EMBL" id="ACVB02000007">
    <property type="protein sequence ID" value="EEX75245.1"/>
    <property type="molecule type" value="Genomic_DNA"/>
</dbReference>
<protein>
    <submittedName>
        <fullName evidence="2">Uncharacterized protein</fullName>
    </submittedName>
</protein>
<proteinExistence type="predicted"/>
<feature type="compositionally biased region" description="Polar residues" evidence="1">
    <location>
        <begin position="1"/>
        <end position="21"/>
    </location>
</feature>
<dbReference type="Proteomes" id="UP000006233">
    <property type="component" value="Unassembled WGS sequence"/>
</dbReference>
<name>C9MW55_9FUSO</name>
<evidence type="ECO:0000313" key="2">
    <source>
        <dbReference type="EMBL" id="EEX75245.1"/>
    </source>
</evidence>
<feature type="compositionally biased region" description="Low complexity" evidence="1">
    <location>
        <begin position="22"/>
        <end position="36"/>
    </location>
</feature>
<dbReference type="HOGENOM" id="CLU_3119348_0_0_0"/>
<reference evidence="2 3" key="1">
    <citation type="submission" date="2009-09" db="EMBL/GenBank/DDBJ databases">
        <authorList>
            <person name="Weinstock G."/>
            <person name="Sodergren E."/>
            <person name="Clifton S."/>
            <person name="Fulton L."/>
            <person name="Fulton B."/>
            <person name="Courtney L."/>
            <person name="Fronick C."/>
            <person name="Harrison M."/>
            <person name="Strong C."/>
            <person name="Farmer C."/>
            <person name="Delahaunty K."/>
            <person name="Markovic C."/>
            <person name="Hall O."/>
            <person name="Minx P."/>
            <person name="Tomlinson C."/>
            <person name="Mitreva M."/>
            <person name="Nelson J."/>
            <person name="Hou S."/>
            <person name="Wollam A."/>
            <person name="Pepin K.H."/>
            <person name="Johnson M."/>
            <person name="Bhonagiri V."/>
            <person name="Nash W.E."/>
            <person name="Warren W."/>
            <person name="Chinwalla A."/>
            <person name="Mardis E.R."/>
            <person name="Wilson R.K."/>
        </authorList>
    </citation>
    <scope>NUCLEOTIDE SEQUENCE [LARGE SCALE GENOMIC DNA]</scope>
    <source>
        <strain evidence="2 3">F0254</strain>
    </source>
</reference>
<evidence type="ECO:0000256" key="1">
    <source>
        <dbReference type="SAM" id="MobiDB-lite"/>
    </source>
</evidence>
<sequence>MAAISKNQNMPTVTSPQTSTAETVQQQEQKKQNSQKTNKKKKLLRKVMKN</sequence>
<comment type="caution">
    <text evidence="2">The sequence shown here is derived from an EMBL/GenBank/DDBJ whole genome shotgun (WGS) entry which is preliminary data.</text>
</comment>
<dbReference type="STRING" id="634994.GCWU000323_00494"/>
<accession>C9MW55</accession>
<dbReference type="AlphaFoldDB" id="C9MW55"/>
<dbReference type="RefSeq" id="WP_006803831.1">
    <property type="nucleotide sequence ID" value="NZ_GG700632.1"/>
</dbReference>
<organism evidence="2 3">
    <name type="scientific">Leptotrichia hofstadii F0254</name>
    <dbReference type="NCBI Taxonomy" id="634994"/>
    <lineage>
        <taxon>Bacteria</taxon>
        <taxon>Fusobacteriati</taxon>
        <taxon>Fusobacteriota</taxon>
        <taxon>Fusobacteriia</taxon>
        <taxon>Fusobacteriales</taxon>
        <taxon>Leptotrichiaceae</taxon>
        <taxon>Leptotrichia</taxon>
    </lineage>
</organism>
<feature type="region of interest" description="Disordered" evidence="1">
    <location>
        <begin position="1"/>
        <end position="50"/>
    </location>
</feature>
<evidence type="ECO:0000313" key="3">
    <source>
        <dbReference type="Proteomes" id="UP000006233"/>
    </source>
</evidence>
<gene>
    <name evidence="2" type="ORF">GCWU000323_00494</name>
</gene>